<gene>
    <name evidence="3" type="ORF">FJT64_004943</name>
</gene>
<proteinExistence type="predicted"/>
<keyword evidence="4" id="KW-1185">Reference proteome</keyword>
<evidence type="ECO:0000256" key="1">
    <source>
        <dbReference type="SAM" id="MobiDB-lite"/>
    </source>
</evidence>
<evidence type="ECO:0000256" key="2">
    <source>
        <dbReference type="SAM" id="Phobius"/>
    </source>
</evidence>
<organism evidence="3 4">
    <name type="scientific">Amphibalanus amphitrite</name>
    <name type="common">Striped barnacle</name>
    <name type="synonym">Balanus amphitrite</name>
    <dbReference type="NCBI Taxonomy" id="1232801"/>
    <lineage>
        <taxon>Eukaryota</taxon>
        <taxon>Metazoa</taxon>
        <taxon>Ecdysozoa</taxon>
        <taxon>Arthropoda</taxon>
        <taxon>Crustacea</taxon>
        <taxon>Multicrustacea</taxon>
        <taxon>Cirripedia</taxon>
        <taxon>Thoracica</taxon>
        <taxon>Thoracicalcarea</taxon>
        <taxon>Balanomorpha</taxon>
        <taxon>Balanoidea</taxon>
        <taxon>Balanidae</taxon>
        <taxon>Amphibalaninae</taxon>
        <taxon>Amphibalanus</taxon>
    </lineage>
</organism>
<feature type="transmembrane region" description="Helical" evidence="2">
    <location>
        <begin position="75"/>
        <end position="94"/>
    </location>
</feature>
<feature type="region of interest" description="Disordered" evidence="1">
    <location>
        <begin position="167"/>
        <end position="187"/>
    </location>
</feature>
<keyword evidence="2" id="KW-0472">Membrane</keyword>
<accession>A0A6A4W6F5</accession>
<dbReference type="OrthoDB" id="5984008at2759"/>
<reference evidence="3 4" key="1">
    <citation type="submission" date="2019-07" db="EMBL/GenBank/DDBJ databases">
        <title>Draft genome assembly of a fouling barnacle, Amphibalanus amphitrite (Darwin, 1854): The first reference genome for Thecostraca.</title>
        <authorList>
            <person name="Kim W."/>
        </authorList>
    </citation>
    <scope>NUCLEOTIDE SEQUENCE [LARGE SCALE GENOMIC DNA]</scope>
    <source>
        <strain evidence="3">SNU_AA5</strain>
        <tissue evidence="3">Soma without cirri and trophi</tissue>
    </source>
</reference>
<keyword evidence="2" id="KW-0812">Transmembrane</keyword>
<dbReference type="AlphaFoldDB" id="A0A6A4W6F5"/>
<protein>
    <submittedName>
        <fullName evidence="3">Uncharacterized protein</fullName>
    </submittedName>
</protein>
<feature type="region of interest" description="Disordered" evidence="1">
    <location>
        <begin position="204"/>
        <end position="234"/>
    </location>
</feature>
<evidence type="ECO:0000313" key="4">
    <source>
        <dbReference type="Proteomes" id="UP000440578"/>
    </source>
</evidence>
<name>A0A6A4W6F5_AMPAM</name>
<keyword evidence="2" id="KW-1133">Transmembrane helix</keyword>
<dbReference type="Proteomes" id="UP000440578">
    <property type="component" value="Unassembled WGS sequence"/>
</dbReference>
<sequence>MLYVHESDFFNSCHRVLILPLRNSEFPSSVCSVETDSPVTVRGCVPGQPLALVVGQQHASISPWALPAMSLRHTLPAFALLLLGLLISAAVLAAERLWRRSDSRSQQYRQRHQLAQRCPSVITSPELTPPPRHLTVGRDCHLAADDRTTAAPLFDWPVSSSAPVRYLSAGSGRPSSHSADSPVTDAEVPQHRVQVLVHRRLASAAGRGSAVGWTDAPGPGDVPSTVPDLHRDGA</sequence>
<comment type="caution">
    <text evidence="3">The sequence shown here is derived from an EMBL/GenBank/DDBJ whole genome shotgun (WGS) entry which is preliminary data.</text>
</comment>
<dbReference type="EMBL" id="VIIS01001479">
    <property type="protein sequence ID" value="KAF0297598.1"/>
    <property type="molecule type" value="Genomic_DNA"/>
</dbReference>
<evidence type="ECO:0000313" key="3">
    <source>
        <dbReference type="EMBL" id="KAF0297598.1"/>
    </source>
</evidence>